<protein>
    <submittedName>
        <fullName evidence="5">Uncharacterized protein</fullName>
    </submittedName>
</protein>
<dbReference type="InterPro" id="IPR036249">
    <property type="entry name" value="Thioredoxin-like_sf"/>
</dbReference>
<accession>D8SIT0</accession>
<organism evidence="6">
    <name type="scientific">Selaginella moellendorffii</name>
    <name type="common">Spikemoss</name>
    <dbReference type="NCBI Taxonomy" id="88036"/>
    <lineage>
        <taxon>Eukaryota</taxon>
        <taxon>Viridiplantae</taxon>
        <taxon>Streptophyta</taxon>
        <taxon>Embryophyta</taxon>
        <taxon>Tracheophyta</taxon>
        <taxon>Lycopodiopsida</taxon>
        <taxon>Selaginellales</taxon>
        <taxon>Selaginellaceae</taxon>
        <taxon>Selaginella</taxon>
    </lineage>
</organism>
<evidence type="ECO:0000256" key="1">
    <source>
        <dbReference type="ARBA" id="ARBA00004496"/>
    </source>
</evidence>
<dbReference type="OrthoDB" id="418495at2759"/>
<dbReference type="KEGG" id="smo:SELMODRAFT_445456"/>
<dbReference type="PANTHER" id="PTHR10168">
    <property type="entry name" value="GLUTAREDOXIN"/>
    <property type="match status" value="1"/>
</dbReference>
<evidence type="ECO:0000313" key="5">
    <source>
        <dbReference type="EMBL" id="EFJ15549.1"/>
    </source>
</evidence>
<keyword evidence="4" id="KW-0676">Redox-active center</keyword>
<dbReference type="Proteomes" id="UP000001514">
    <property type="component" value="Unassembled WGS sequence"/>
</dbReference>
<dbReference type="eggNOG" id="KOG1752">
    <property type="taxonomic scope" value="Eukaryota"/>
</dbReference>
<keyword evidence="6" id="KW-1185">Reference proteome</keyword>
<evidence type="ECO:0000256" key="2">
    <source>
        <dbReference type="ARBA" id="ARBA00007568"/>
    </source>
</evidence>
<dbReference type="OMA" id="NPTMHEV"/>
<dbReference type="Gramene" id="EFJ15549">
    <property type="protein sequence ID" value="EFJ15549"/>
    <property type="gene ID" value="SELMODRAFT_445456"/>
</dbReference>
<dbReference type="EMBL" id="GL377622">
    <property type="protein sequence ID" value="EFJ15549.1"/>
    <property type="molecule type" value="Genomic_DNA"/>
</dbReference>
<reference evidence="5 6" key="1">
    <citation type="journal article" date="2011" name="Science">
        <title>The Selaginella genome identifies genetic changes associated with the evolution of vascular plants.</title>
        <authorList>
            <person name="Banks J.A."/>
            <person name="Nishiyama T."/>
            <person name="Hasebe M."/>
            <person name="Bowman J.L."/>
            <person name="Gribskov M."/>
            <person name="dePamphilis C."/>
            <person name="Albert V.A."/>
            <person name="Aono N."/>
            <person name="Aoyama T."/>
            <person name="Ambrose B.A."/>
            <person name="Ashton N.W."/>
            <person name="Axtell M.J."/>
            <person name="Barker E."/>
            <person name="Barker M.S."/>
            <person name="Bennetzen J.L."/>
            <person name="Bonawitz N.D."/>
            <person name="Chapple C."/>
            <person name="Cheng C."/>
            <person name="Correa L.G."/>
            <person name="Dacre M."/>
            <person name="DeBarry J."/>
            <person name="Dreyer I."/>
            <person name="Elias M."/>
            <person name="Engstrom E.M."/>
            <person name="Estelle M."/>
            <person name="Feng L."/>
            <person name="Finet C."/>
            <person name="Floyd S.K."/>
            <person name="Frommer W.B."/>
            <person name="Fujita T."/>
            <person name="Gramzow L."/>
            <person name="Gutensohn M."/>
            <person name="Harholt J."/>
            <person name="Hattori M."/>
            <person name="Heyl A."/>
            <person name="Hirai T."/>
            <person name="Hiwatashi Y."/>
            <person name="Ishikawa M."/>
            <person name="Iwata M."/>
            <person name="Karol K.G."/>
            <person name="Koehler B."/>
            <person name="Kolukisaoglu U."/>
            <person name="Kubo M."/>
            <person name="Kurata T."/>
            <person name="Lalonde S."/>
            <person name="Li K."/>
            <person name="Li Y."/>
            <person name="Litt A."/>
            <person name="Lyons E."/>
            <person name="Manning G."/>
            <person name="Maruyama T."/>
            <person name="Michael T.P."/>
            <person name="Mikami K."/>
            <person name="Miyazaki S."/>
            <person name="Morinaga S."/>
            <person name="Murata T."/>
            <person name="Mueller-Roeber B."/>
            <person name="Nelson D.R."/>
            <person name="Obara M."/>
            <person name="Oguri Y."/>
            <person name="Olmstead R.G."/>
            <person name="Onodera N."/>
            <person name="Petersen B.L."/>
            <person name="Pils B."/>
            <person name="Prigge M."/>
            <person name="Rensing S.A."/>
            <person name="Riano-Pachon D.M."/>
            <person name="Roberts A.W."/>
            <person name="Sato Y."/>
            <person name="Scheller H.V."/>
            <person name="Schulz B."/>
            <person name="Schulz C."/>
            <person name="Shakirov E.V."/>
            <person name="Shibagaki N."/>
            <person name="Shinohara N."/>
            <person name="Shippen D.E."/>
            <person name="Soerensen I."/>
            <person name="Sotooka R."/>
            <person name="Sugimoto N."/>
            <person name="Sugita M."/>
            <person name="Sumikawa N."/>
            <person name="Tanurdzic M."/>
            <person name="Theissen G."/>
            <person name="Ulvskov P."/>
            <person name="Wakazuki S."/>
            <person name="Weng J.K."/>
            <person name="Willats W.W."/>
            <person name="Wipf D."/>
            <person name="Wolf P.G."/>
            <person name="Yang L."/>
            <person name="Zimmer A.D."/>
            <person name="Zhu Q."/>
            <person name="Mitros T."/>
            <person name="Hellsten U."/>
            <person name="Loque D."/>
            <person name="Otillar R."/>
            <person name="Salamov A."/>
            <person name="Schmutz J."/>
            <person name="Shapiro H."/>
            <person name="Lindquist E."/>
            <person name="Lucas S."/>
            <person name="Rokhsar D."/>
            <person name="Grigoriev I.V."/>
        </authorList>
    </citation>
    <scope>NUCLEOTIDE SEQUENCE [LARGE SCALE GENOMIC DNA]</scope>
</reference>
<gene>
    <name evidence="5" type="ORF">SELMODRAFT_445456</name>
</gene>
<comment type="subcellular location">
    <subcellularLocation>
        <location evidence="1">Cytoplasm</location>
    </subcellularLocation>
</comment>
<dbReference type="InParanoid" id="D8SIT0"/>
<evidence type="ECO:0000256" key="3">
    <source>
        <dbReference type="ARBA" id="ARBA00022490"/>
    </source>
</evidence>
<dbReference type="Gene3D" id="3.40.30.10">
    <property type="entry name" value="Glutaredoxin"/>
    <property type="match status" value="1"/>
</dbReference>
<dbReference type="InterPro" id="IPR011905">
    <property type="entry name" value="GlrX-like_pln_2"/>
</dbReference>
<proteinExistence type="inferred from homology"/>
<dbReference type="PROSITE" id="PS51354">
    <property type="entry name" value="GLUTAREDOXIN_2"/>
    <property type="match status" value="1"/>
</dbReference>
<evidence type="ECO:0000256" key="4">
    <source>
        <dbReference type="ARBA" id="ARBA00023284"/>
    </source>
</evidence>
<keyword evidence="3" id="KW-0963">Cytoplasm</keyword>
<sequence>MAFSFDSSASSPEEVTSKLHTTPQLLHTLIHQCPVLVICASSCCVSLVVRELFSKLGVCPTLFDIDTDCEDGVEVERLLANLAGSKQPIPLIFVGGKLVGGLDRLMADHISGRLLRQLSEANAF</sequence>
<name>D8SIT0_SELML</name>
<dbReference type="AlphaFoldDB" id="D8SIT0"/>
<dbReference type="STRING" id="88036.D8SIT0"/>
<dbReference type="SUPFAM" id="SSF52833">
    <property type="entry name" value="Thioredoxin-like"/>
    <property type="match status" value="1"/>
</dbReference>
<dbReference type="HOGENOM" id="CLU_026126_6_1_1"/>
<comment type="similarity">
    <text evidence="2">Belongs to the glutaredoxin family. CC-type subfamily.</text>
</comment>
<evidence type="ECO:0000313" key="6">
    <source>
        <dbReference type="Proteomes" id="UP000001514"/>
    </source>
</evidence>
<dbReference type="GO" id="GO:0005737">
    <property type="term" value="C:cytoplasm"/>
    <property type="evidence" value="ECO:0007669"/>
    <property type="project" value="UniProtKB-SubCell"/>
</dbReference>